<dbReference type="GO" id="GO:0008299">
    <property type="term" value="P:isoprenoid biosynthetic process"/>
    <property type="evidence" value="ECO:0007669"/>
    <property type="project" value="InterPro"/>
</dbReference>
<dbReference type="GO" id="GO:0006744">
    <property type="term" value="P:ubiquinone biosynthetic process"/>
    <property type="evidence" value="ECO:0007669"/>
    <property type="project" value="TreeGrafter"/>
</dbReference>
<dbReference type="KEGG" id="epa:110235940"/>
<dbReference type="PANTHER" id="PTHR12001">
    <property type="entry name" value="GERANYLGERANYL PYROPHOSPHATE SYNTHASE"/>
    <property type="match status" value="1"/>
</dbReference>
<dbReference type="PANTHER" id="PTHR12001:SF55">
    <property type="entry name" value="ALL TRANS-POLYPRENYL-DIPHOSPHATE SYNTHASE PDSS2"/>
    <property type="match status" value="1"/>
</dbReference>
<dbReference type="AlphaFoldDB" id="A0A913X0L5"/>
<dbReference type="GeneID" id="110235940"/>
<dbReference type="Gene3D" id="1.10.600.10">
    <property type="entry name" value="Farnesyl Diphosphate Synthase"/>
    <property type="match status" value="1"/>
</dbReference>
<keyword evidence="1" id="KW-0808">Transferase</keyword>
<dbReference type="EnsemblMetazoa" id="XM_021041417.2">
    <property type="protein sequence ID" value="XP_020897076.1"/>
    <property type="gene ID" value="LOC110235940"/>
</dbReference>
<dbReference type="GO" id="GO:0005739">
    <property type="term" value="C:mitochondrion"/>
    <property type="evidence" value="ECO:0007669"/>
    <property type="project" value="TreeGrafter"/>
</dbReference>
<proteinExistence type="inferred from homology"/>
<dbReference type="GO" id="GO:1990234">
    <property type="term" value="C:transferase complex"/>
    <property type="evidence" value="ECO:0007669"/>
    <property type="project" value="TreeGrafter"/>
</dbReference>
<accession>A0A913X0L5</accession>
<evidence type="ECO:0000313" key="2">
    <source>
        <dbReference type="EnsemblMetazoa" id="XP_020897076.1"/>
    </source>
</evidence>
<dbReference type="InterPro" id="IPR000092">
    <property type="entry name" value="Polyprenyl_synt"/>
</dbReference>
<dbReference type="RefSeq" id="XP_020897076.1">
    <property type="nucleotide sequence ID" value="XM_021041417.2"/>
</dbReference>
<dbReference type="Proteomes" id="UP000887567">
    <property type="component" value="Unplaced"/>
</dbReference>
<dbReference type="Pfam" id="PF00348">
    <property type="entry name" value="polyprenyl_synt"/>
    <property type="match status" value="1"/>
</dbReference>
<organism evidence="2 3">
    <name type="scientific">Exaiptasia diaphana</name>
    <name type="common">Tropical sea anemone</name>
    <name type="synonym">Aiptasia pulchella</name>
    <dbReference type="NCBI Taxonomy" id="2652724"/>
    <lineage>
        <taxon>Eukaryota</taxon>
        <taxon>Metazoa</taxon>
        <taxon>Cnidaria</taxon>
        <taxon>Anthozoa</taxon>
        <taxon>Hexacorallia</taxon>
        <taxon>Actiniaria</taxon>
        <taxon>Aiptasiidae</taxon>
        <taxon>Exaiptasia</taxon>
    </lineage>
</organism>
<dbReference type="OrthoDB" id="9983019at2759"/>
<dbReference type="OMA" id="VMQTAKN"/>
<comment type="similarity">
    <text evidence="1">Belongs to the FPP/GGPP synthase family.</text>
</comment>
<protein>
    <recommendedName>
        <fullName evidence="4">Decaprenyl-diphosphate synthase subunit 2</fullName>
    </recommendedName>
</protein>
<name>A0A913X0L5_EXADI</name>
<dbReference type="GO" id="GO:0004659">
    <property type="term" value="F:prenyltransferase activity"/>
    <property type="evidence" value="ECO:0007669"/>
    <property type="project" value="InterPro"/>
</dbReference>
<dbReference type="InterPro" id="IPR008949">
    <property type="entry name" value="Isoprenoid_synthase_dom_sf"/>
</dbReference>
<keyword evidence="3" id="KW-1185">Reference proteome</keyword>
<dbReference type="SUPFAM" id="SSF48576">
    <property type="entry name" value="Terpenoid synthases"/>
    <property type="match status" value="1"/>
</dbReference>
<reference evidence="2" key="1">
    <citation type="submission" date="2022-11" db="UniProtKB">
        <authorList>
            <consortium name="EnsemblMetazoa"/>
        </authorList>
    </citation>
    <scope>IDENTIFICATION</scope>
</reference>
<evidence type="ECO:0008006" key="4">
    <source>
        <dbReference type="Google" id="ProtNLM"/>
    </source>
</evidence>
<evidence type="ECO:0000313" key="3">
    <source>
        <dbReference type="Proteomes" id="UP000887567"/>
    </source>
</evidence>
<evidence type="ECO:0000256" key="1">
    <source>
        <dbReference type="RuleBase" id="RU004466"/>
    </source>
</evidence>
<sequence>MRSTSCSNISQLSKLFSHRLRHVSRRFLWSYDNLAKKDDFNQALSDAEKLVGYPTSFLSLRCLLSDELSNVAMYMKRLIGSKHPLLKTARGFVYDGHYSMQTRGLLVLLVAKAALPCLSKDEVTIGQEVVSGIYPGQRQLAEITEMINTAYLIHCGVVNLDSFSQERFKDMEFGNKMSVLTGDFLLANACTGLAQLNNTVIVDMISQSIGHLMEGQAMQTNCDINDLSQDYWYQLVYKCKTSLLANSCHSVLKLVNHTDKLQEKAFQFGENIAYAHQLKEELQSTKIHQSPLSITSLPVILSLNNDGCTDLVNTLIKTKAKDDFDSYEELSKGLHQFIDSDSVKVVEELMAQYSHKALEALKDFPDSETKLALENIVHTISH</sequence>